<evidence type="ECO:0000313" key="2">
    <source>
        <dbReference type="Proteomes" id="UP000028487"/>
    </source>
</evidence>
<gene>
    <name evidence="1" type="ORF">XBFM1_1210033</name>
</gene>
<dbReference type="HOGENOM" id="CLU_3124247_0_0_6"/>
<dbReference type="EMBL" id="CBSV010000026">
    <property type="protein sequence ID" value="CDG99843.1"/>
    <property type="molecule type" value="Genomic_DNA"/>
</dbReference>
<proteinExistence type="predicted"/>
<name>A0A077NN51_XENBV</name>
<dbReference type="AlphaFoldDB" id="A0A077NN51"/>
<dbReference type="RefSeq" id="WP_155271820.1">
    <property type="nucleotide sequence ID" value="NZ_CAWLWD010000110.1"/>
</dbReference>
<comment type="caution">
    <text evidence="1">The sequence shown here is derived from an EMBL/GenBank/DDBJ whole genome shotgun (WGS) entry which is preliminary data.</text>
</comment>
<reference evidence="1" key="1">
    <citation type="submission" date="2013-07" db="EMBL/GenBank/DDBJ databases">
        <title>Sub-species coevolution in mutualistic symbiosis.</title>
        <authorList>
            <person name="Murfin K."/>
            <person name="Klassen J."/>
            <person name="Lee M."/>
            <person name="Forst S."/>
            <person name="Stock P."/>
            <person name="Goodrich-Blair H."/>
        </authorList>
    </citation>
    <scope>NUCLEOTIDE SEQUENCE [LARGE SCALE GENOMIC DNA]</scope>
    <source>
        <strain evidence="1">Feltiae Moldova</strain>
    </source>
</reference>
<organism evidence="1 2">
    <name type="scientific">Xenorhabdus bovienii str. feltiae Moldova</name>
    <dbReference type="NCBI Taxonomy" id="1398200"/>
    <lineage>
        <taxon>Bacteria</taxon>
        <taxon>Pseudomonadati</taxon>
        <taxon>Pseudomonadota</taxon>
        <taxon>Gammaproteobacteria</taxon>
        <taxon>Enterobacterales</taxon>
        <taxon>Morganellaceae</taxon>
        <taxon>Xenorhabdus</taxon>
    </lineage>
</organism>
<accession>A0A077NN51</accession>
<dbReference type="Proteomes" id="UP000028487">
    <property type="component" value="Unassembled WGS sequence"/>
</dbReference>
<protein>
    <submittedName>
        <fullName evidence="1">Uncharacterized protein</fullName>
    </submittedName>
</protein>
<sequence>MTNKRRFNLWQWMWLQVWNLSEWSRIGLGRFAPWVLHQMIGCNYPVKKIKSGDNNG</sequence>
<evidence type="ECO:0000313" key="1">
    <source>
        <dbReference type="EMBL" id="CDG99843.1"/>
    </source>
</evidence>